<organism evidence="4 5">
    <name type="scientific">Saccharomycopsis crataegensis</name>
    <dbReference type="NCBI Taxonomy" id="43959"/>
    <lineage>
        <taxon>Eukaryota</taxon>
        <taxon>Fungi</taxon>
        <taxon>Dikarya</taxon>
        <taxon>Ascomycota</taxon>
        <taxon>Saccharomycotina</taxon>
        <taxon>Saccharomycetes</taxon>
        <taxon>Saccharomycopsidaceae</taxon>
        <taxon>Saccharomycopsis</taxon>
    </lineage>
</organism>
<reference evidence="4 5" key="1">
    <citation type="journal article" date="2023" name="Elife">
        <title>Identification of key yeast species and microbe-microbe interactions impacting larval growth of Drosophila in the wild.</title>
        <authorList>
            <person name="Mure A."/>
            <person name="Sugiura Y."/>
            <person name="Maeda R."/>
            <person name="Honda K."/>
            <person name="Sakurai N."/>
            <person name="Takahashi Y."/>
            <person name="Watada M."/>
            <person name="Katoh T."/>
            <person name="Gotoh A."/>
            <person name="Gotoh Y."/>
            <person name="Taniguchi I."/>
            <person name="Nakamura K."/>
            <person name="Hayashi T."/>
            <person name="Katayama T."/>
            <person name="Uemura T."/>
            <person name="Hattori Y."/>
        </authorList>
    </citation>
    <scope>NUCLEOTIDE SEQUENCE [LARGE SCALE GENOMIC DNA]</scope>
    <source>
        <strain evidence="4 5">SC-9</strain>
    </source>
</reference>
<dbReference type="AlphaFoldDB" id="A0AAV5QVI5"/>
<evidence type="ECO:0000313" key="5">
    <source>
        <dbReference type="Proteomes" id="UP001360560"/>
    </source>
</evidence>
<protein>
    <recommendedName>
        <fullName evidence="2">Succinate dehydrogenase assembly factor 4, mitochondrial</fullName>
    </recommendedName>
</protein>
<evidence type="ECO:0000313" key="4">
    <source>
        <dbReference type="EMBL" id="GMM38128.1"/>
    </source>
</evidence>
<keyword evidence="5" id="KW-1185">Reference proteome</keyword>
<dbReference type="EMBL" id="BTFZ01000013">
    <property type="protein sequence ID" value="GMM38128.1"/>
    <property type="molecule type" value="Genomic_DNA"/>
</dbReference>
<dbReference type="InterPro" id="IPR012875">
    <property type="entry name" value="SDHF4"/>
</dbReference>
<gene>
    <name evidence="4" type="ORF">DASC09_054530</name>
</gene>
<dbReference type="Pfam" id="PF07896">
    <property type="entry name" value="DUF1674"/>
    <property type="match status" value="1"/>
</dbReference>
<dbReference type="GeneID" id="90076103"/>
<sequence length="143" mass="15933">MNPLIRSVISKSYSPMGKFSVSISRSFHSMIPNRSLGDFQPTSTPSPPKLPEEDQEEFERLQKVANSQVIIEEYNNEGNPDAAYSKSNPNIKETTDIGNFPSYFATIPEFEGDVNPKTGEVGGPKQDPLRHGDYSFNGRVTDF</sequence>
<name>A0AAV5QVI5_9ASCO</name>
<proteinExistence type="inferred from homology"/>
<comment type="similarity">
    <text evidence="1">Belongs to the SDHAF4 family.</text>
</comment>
<dbReference type="GO" id="GO:0034553">
    <property type="term" value="P:mitochondrial respiratory chain complex II assembly"/>
    <property type="evidence" value="ECO:0007669"/>
    <property type="project" value="TreeGrafter"/>
</dbReference>
<dbReference type="PANTHER" id="PTHR28524:SF3">
    <property type="entry name" value="SUCCINATE DEHYDROGENASE ASSEMBLY FACTOR 4, MITOCHONDRIAL"/>
    <property type="match status" value="1"/>
</dbReference>
<evidence type="ECO:0000256" key="1">
    <source>
        <dbReference type="ARBA" id="ARBA00005701"/>
    </source>
</evidence>
<comment type="caution">
    <text evidence="4">The sequence shown here is derived from an EMBL/GenBank/DDBJ whole genome shotgun (WGS) entry which is preliminary data.</text>
</comment>
<evidence type="ECO:0000256" key="3">
    <source>
        <dbReference type="SAM" id="MobiDB-lite"/>
    </source>
</evidence>
<feature type="region of interest" description="Disordered" evidence="3">
    <location>
        <begin position="111"/>
        <end position="143"/>
    </location>
</feature>
<evidence type="ECO:0000256" key="2">
    <source>
        <dbReference type="ARBA" id="ARBA00022170"/>
    </source>
</evidence>
<dbReference type="Proteomes" id="UP001360560">
    <property type="component" value="Unassembled WGS sequence"/>
</dbReference>
<accession>A0AAV5QVI5</accession>
<dbReference type="PANTHER" id="PTHR28524">
    <property type="entry name" value="SUCCINATE DEHYDROGENASE ASSEMBLY FACTOR 4, MITOCHONDRIAL"/>
    <property type="match status" value="1"/>
</dbReference>
<dbReference type="RefSeq" id="XP_064855124.1">
    <property type="nucleotide sequence ID" value="XM_064999052.1"/>
</dbReference>
<dbReference type="GO" id="GO:0005739">
    <property type="term" value="C:mitochondrion"/>
    <property type="evidence" value="ECO:0007669"/>
    <property type="project" value="TreeGrafter"/>
</dbReference>
<feature type="region of interest" description="Disordered" evidence="3">
    <location>
        <begin position="32"/>
        <end position="56"/>
    </location>
</feature>